<proteinExistence type="predicted"/>
<keyword evidence="2" id="KW-0347">Helicase</keyword>
<dbReference type="InterPro" id="IPR000212">
    <property type="entry name" value="DNA_helicase_UvrD/REP"/>
</dbReference>
<reference evidence="2 3" key="1">
    <citation type="submission" date="2016-10" db="EMBL/GenBank/DDBJ databases">
        <authorList>
            <person name="Varghese N."/>
            <person name="Submissions S."/>
        </authorList>
    </citation>
    <scope>NUCLEOTIDE SEQUENCE [LARGE SCALE GENOMIC DNA]</scope>
    <source>
        <strain evidence="2 3">CGMCC 1.10941</strain>
    </source>
</reference>
<keyword evidence="3" id="KW-1185">Reference proteome</keyword>
<keyword evidence="2" id="KW-0378">Hydrolase</keyword>
<evidence type="ECO:0000313" key="3">
    <source>
        <dbReference type="Proteomes" id="UP000199242"/>
    </source>
</evidence>
<comment type="caution">
    <text evidence="2">The sequence shown here is derived from an EMBL/GenBank/DDBJ whole genome shotgun (WGS) entry which is preliminary data.</text>
</comment>
<dbReference type="RefSeq" id="WP_089742337.1">
    <property type="nucleotide sequence ID" value="NZ_FNHD01000004.1"/>
</dbReference>
<dbReference type="SUPFAM" id="SSF52540">
    <property type="entry name" value="P-loop containing nucleoside triphosphate hydrolases"/>
    <property type="match status" value="1"/>
</dbReference>
<protein>
    <recommendedName>
        <fullName evidence="1">DNA 3'-5' helicase II</fullName>
    </recommendedName>
</protein>
<dbReference type="GO" id="GO:0004386">
    <property type="term" value="F:helicase activity"/>
    <property type="evidence" value="ECO:0007669"/>
    <property type="project" value="UniProtKB-KW"/>
</dbReference>
<dbReference type="PANTHER" id="PTHR11070:SF2">
    <property type="entry name" value="ATP-DEPENDENT DNA HELICASE SRS2"/>
    <property type="match status" value="1"/>
</dbReference>
<keyword evidence="2" id="KW-0547">Nucleotide-binding</keyword>
<dbReference type="Gene3D" id="3.40.50.300">
    <property type="entry name" value="P-loop containing nucleotide triphosphate hydrolases"/>
    <property type="match status" value="2"/>
</dbReference>
<dbReference type="EMBL" id="FNHD01000004">
    <property type="protein sequence ID" value="SDL65020.1"/>
    <property type="molecule type" value="Genomic_DNA"/>
</dbReference>
<dbReference type="InterPro" id="IPR027417">
    <property type="entry name" value="P-loop_NTPase"/>
</dbReference>
<dbReference type="Proteomes" id="UP000199242">
    <property type="component" value="Unassembled WGS sequence"/>
</dbReference>
<organism evidence="2 3">
    <name type="scientific">Chryseobacterium taihuense</name>
    <dbReference type="NCBI Taxonomy" id="1141221"/>
    <lineage>
        <taxon>Bacteria</taxon>
        <taxon>Pseudomonadati</taxon>
        <taxon>Bacteroidota</taxon>
        <taxon>Flavobacteriia</taxon>
        <taxon>Flavobacteriales</taxon>
        <taxon>Weeksellaceae</taxon>
        <taxon>Chryseobacterium group</taxon>
        <taxon>Chryseobacterium</taxon>
    </lineage>
</organism>
<name>A0ABY0QRM1_9FLAO</name>
<gene>
    <name evidence="2" type="ORF">SAMN05216273_10431</name>
</gene>
<dbReference type="PANTHER" id="PTHR11070">
    <property type="entry name" value="UVRD / RECB / PCRA DNA HELICASE FAMILY MEMBER"/>
    <property type="match status" value="1"/>
</dbReference>
<evidence type="ECO:0000313" key="2">
    <source>
        <dbReference type="EMBL" id="SDL65020.1"/>
    </source>
</evidence>
<accession>A0ABY0QRM1</accession>
<evidence type="ECO:0000256" key="1">
    <source>
        <dbReference type="ARBA" id="ARBA00034923"/>
    </source>
</evidence>
<keyword evidence="2" id="KW-0067">ATP-binding</keyword>
<sequence length="462" mass="53873">MIEVKISGAGAGKTYGLSEKLINCSNNFPDKIIYAITYTNSAKRKISNIINERLGYIPNNIIIETVHSFLLNEIIFPYSKFILSDYYNKAVSFKLPDENRYKNARKTQLRAKNIIHNEDVFNVSKRLIDKTNTLHSNKVKKQKVELIINHISCKISHIFIDEAQDLDLDALKVFEILGKNNIDIHVIGDPKQAIKYPTDFENFLKSKIEDGNFNFLEVENLTRRIPNKILEISNLFCPIGQEQKHYEDKEGGIFYLSDDNPEFESILKYYKSEKKLIYIEKKQGNYNTHLQKELYLPIPILERLRSLKEISKHDFDLLIKSIELKIQDDLNYLEPLIIIRTFYKKYGIQYDKSEYAEFISLLNNNKQHSNNDLIVSSIDAVKGLENDICLFILSPTMYQYLMRKIPSGNKHNKIWKKLYVALTRASEKLILVIDSKLFPNHKLNDIKLSLENLNILNIKEVI</sequence>
<dbReference type="Pfam" id="PF13245">
    <property type="entry name" value="AAA_19"/>
    <property type="match status" value="1"/>
</dbReference>